<keyword evidence="4" id="KW-1185">Reference proteome</keyword>
<organism evidence="3 4">
    <name type="scientific">Methanosarcina vacuolata Z-761</name>
    <dbReference type="NCBI Taxonomy" id="1434123"/>
    <lineage>
        <taxon>Archaea</taxon>
        <taxon>Methanobacteriati</taxon>
        <taxon>Methanobacteriota</taxon>
        <taxon>Stenosarchaea group</taxon>
        <taxon>Methanomicrobia</taxon>
        <taxon>Methanosarcinales</taxon>
        <taxon>Methanosarcinaceae</taxon>
        <taxon>Methanosarcina</taxon>
    </lineage>
</organism>
<dbReference type="GO" id="GO:0016758">
    <property type="term" value="F:hexosyltransferase activity"/>
    <property type="evidence" value="ECO:0007669"/>
    <property type="project" value="TreeGrafter"/>
</dbReference>
<dbReference type="InterPro" id="IPR001296">
    <property type="entry name" value="Glyco_trans_1"/>
</dbReference>
<dbReference type="Gene3D" id="3.40.50.2000">
    <property type="entry name" value="Glycogen Phosphorylase B"/>
    <property type="match status" value="2"/>
</dbReference>
<dbReference type="PANTHER" id="PTHR45947:SF3">
    <property type="entry name" value="SULFOQUINOVOSYL TRANSFERASE SQD2"/>
    <property type="match status" value="1"/>
</dbReference>
<evidence type="ECO:0000259" key="1">
    <source>
        <dbReference type="Pfam" id="PF00534"/>
    </source>
</evidence>
<dbReference type="InterPro" id="IPR050194">
    <property type="entry name" value="Glycosyltransferase_grp1"/>
</dbReference>
<feature type="domain" description="Glycosyl transferase family 1" evidence="1">
    <location>
        <begin position="197"/>
        <end position="371"/>
    </location>
</feature>
<dbReference type="PANTHER" id="PTHR45947">
    <property type="entry name" value="SULFOQUINOVOSYL TRANSFERASE SQD2"/>
    <property type="match status" value="1"/>
</dbReference>
<dbReference type="GeneID" id="24808497"/>
<evidence type="ECO:0000313" key="4">
    <source>
        <dbReference type="Proteomes" id="UP000033096"/>
    </source>
</evidence>
<name>A0A0E3Q044_9EURY</name>
<dbReference type="EC" id="2.4.1.-" evidence="3"/>
<protein>
    <submittedName>
        <fullName evidence="3">Glycosyltransferase</fullName>
        <ecNumber evidence="3">2.4.1.-</ecNumber>
    </submittedName>
</protein>
<proteinExistence type="predicted"/>
<dbReference type="CDD" id="cd03801">
    <property type="entry name" value="GT4_PimA-like"/>
    <property type="match status" value="1"/>
</dbReference>
<accession>A0A0E3Q044</accession>
<evidence type="ECO:0000259" key="2">
    <source>
        <dbReference type="Pfam" id="PF13439"/>
    </source>
</evidence>
<dbReference type="HOGENOM" id="CLU_009583_2_2_2"/>
<dbReference type="Proteomes" id="UP000033096">
    <property type="component" value="Chromosome"/>
</dbReference>
<keyword evidence="3" id="KW-0808">Transferase</keyword>
<dbReference type="InterPro" id="IPR028098">
    <property type="entry name" value="Glyco_trans_4-like_N"/>
</dbReference>
<reference evidence="3 4" key="1">
    <citation type="submission" date="2014-07" db="EMBL/GenBank/DDBJ databases">
        <title>Methanogenic archaea and the global carbon cycle.</title>
        <authorList>
            <person name="Henriksen J.R."/>
            <person name="Luke J."/>
            <person name="Reinhart S."/>
            <person name="Benedict M.N."/>
            <person name="Youngblut N.D."/>
            <person name="Metcalf M.E."/>
            <person name="Whitaker R.J."/>
            <person name="Metcalf W.W."/>
        </authorList>
    </citation>
    <scope>NUCLEOTIDE SEQUENCE [LARGE SCALE GENOMIC DNA]</scope>
    <source>
        <strain evidence="3 4">Z-761</strain>
    </source>
</reference>
<dbReference type="SUPFAM" id="SSF53756">
    <property type="entry name" value="UDP-Glycosyltransferase/glycogen phosphorylase"/>
    <property type="match status" value="1"/>
</dbReference>
<feature type="domain" description="Glycosyltransferase subfamily 4-like N-terminal" evidence="2">
    <location>
        <begin position="21"/>
        <end position="190"/>
    </location>
</feature>
<dbReference type="Pfam" id="PF13439">
    <property type="entry name" value="Glyco_transf_4"/>
    <property type="match status" value="1"/>
</dbReference>
<dbReference type="RefSeq" id="WP_048116801.1">
    <property type="nucleotide sequence ID" value="NZ_CP009520.1"/>
</dbReference>
<gene>
    <name evidence="3" type="ORF">MSVAZ_0145</name>
</gene>
<dbReference type="AlphaFoldDB" id="A0A0E3Q044"/>
<dbReference type="STRING" id="1434123.MSVAZ_0145"/>
<evidence type="ECO:0000313" key="3">
    <source>
        <dbReference type="EMBL" id="AKB42414.1"/>
    </source>
</evidence>
<dbReference type="Pfam" id="PF00534">
    <property type="entry name" value="Glycos_transf_1"/>
    <property type="match status" value="1"/>
</dbReference>
<dbReference type="PATRIC" id="fig|1434123.4.peg.125"/>
<sequence length="394" mass="44536">MFKKVNNIFLVYYGSFNAKSGSNIHILELLKNLKKYTDIVLFAPGQKSVDRTLPGIKCVPVIDNKYLVQPSYEFMLSFYLLYSCIRNRPDVLYLRQNSFPFFPILLCNILKIPSIVEVNGIVLDELKVDPNSQSFAYRVFSHLALRSENFNYRHCDRIVSVTDKLRDELVRLYSVPESKIYVINNGANTDVFKPLDSKQTREKLQLENSKKYICFVGNLAAWQGVEYLIHASPLILEKCPDAHFLVVGDGVMKEKLMEIASRLGLSDKFTFTGRIPYEQVPLYINAADVCVAPFIKERNSKIGLSALKTYEYLACGKPIVASGISGVKDLIEASDGGISVTPEDPEQLAIAVVKLLLDENTRALMGEKGRRYVVENHSWDGVARKILDICKDII</sequence>
<dbReference type="KEGG" id="mvc:MSVAZ_0145"/>
<keyword evidence="3" id="KW-0328">Glycosyltransferase</keyword>
<dbReference type="EMBL" id="CP009520">
    <property type="protein sequence ID" value="AKB42414.1"/>
    <property type="molecule type" value="Genomic_DNA"/>
</dbReference>